<evidence type="ECO:0000256" key="1">
    <source>
        <dbReference type="SAM" id="MobiDB-lite"/>
    </source>
</evidence>
<name>A0ABV3DKE7_9ACTN</name>
<accession>A0ABV3DKE7</accession>
<gene>
    <name evidence="2" type="ORF">AB0C36_20640</name>
</gene>
<feature type="region of interest" description="Disordered" evidence="1">
    <location>
        <begin position="1"/>
        <end position="149"/>
    </location>
</feature>
<feature type="compositionally biased region" description="Basic and acidic residues" evidence="1">
    <location>
        <begin position="65"/>
        <end position="74"/>
    </location>
</feature>
<dbReference type="RefSeq" id="WP_358356031.1">
    <property type="nucleotide sequence ID" value="NZ_JBEZFP010000052.1"/>
</dbReference>
<reference evidence="2 3" key="1">
    <citation type="submission" date="2024-06" db="EMBL/GenBank/DDBJ databases">
        <title>The Natural Products Discovery Center: Release of the First 8490 Sequenced Strains for Exploring Actinobacteria Biosynthetic Diversity.</title>
        <authorList>
            <person name="Kalkreuter E."/>
            <person name="Kautsar S.A."/>
            <person name="Yang D."/>
            <person name="Bader C.D."/>
            <person name="Teijaro C.N."/>
            <person name="Fluegel L."/>
            <person name="Davis C.M."/>
            <person name="Simpson J.R."/>
            <person name="Lauterbach L."/>
            <person name="Steele A.D."/>
            <person name="Gui C."/>
            <person name="Meng S."/>
            <person name="Li G."/>
            <person name="Viehrig K."/>
            <person name="Ye F."/>
            <person name="Su P."/>
            <person name="Kiefer A.F."/>
            <person name="Nichols A."/>
            <person name="Cepeda A.J."/>
            <person name="Yan W."/>
            <person name="Fan B."/>
            <person name="Jiang Y."/>
            <person name="Adhikari A."/>
            <person name="Zheng C.-J."/>
            <person name="Schuster L."/>
            <person name="Cowan T.M."/>
            <person name="Smanski M.J."/>
            <person name="Chevrette M.G."/>
            <person name="De Carvalho L.P.S."/>
            <person name="Shen B."/>
        </authorList>
    </citation>
    <scope>NUCLEOTIDE SEQUENCE [LARGE SCALE GENOMIC DNA]</scope>
    <source>
        <strain evidence="2 3">NPDC048946</strain>
    </source>
</reference>
<evidence type="ECO:0000313" key="2">
    <source>
        <dbReference type="EMBL" id="MEU8135912.1"/>
    </source>
</evidence>
<feature type="compositionally biased region" description="Pro residues" evidence="1">
    <location>
        <begin position="140"/>
        <end position="149"/>
    </location>
</feature>
<proteinExistence type="predicted"/>
<keyword evidence="3" id="KW-1185">Reference proteome</keyword>
<organism evidence="2 3">
    <name type="scientific">Streptodolium elevatio</name>
    <dbReference type="NCBI Taxonomy" id="3157996"/>
    <lineage>
        <taxon>Bacteria</taxon>
        <taxon>Bacillati</taxon>
        <taxon>Actinomycetota</taxon>
        <taxon>Actinomycetes</taxon>
        <taxon>Kitasatosporales</taxon>
        <taxon>Streptomycetaceae</taxon>
        <taxon>Streptodolium</taxon>
    </lineage>
</organism>
<dbReference type="EMBL" id="JBEZFP010000052">
    <property type="protein sequence ID" value="MEU8135912.1"/>
    <property type="molecule type" value="Genomic_DNA"/>
</dbReference>
<evidence type="ECO:0000313" key="3">
    <source>
        <dbReference type="Proteomes" id="UP001551482"/>
    </source>
</evidence>
<protein>
    <submittedName>
        <fullName evidence="2">Uncharacterized protein</fullName>
    </submittedName>
</protein>
<sequence>MIRRRHDHDDVSEENAGQNAGQNAGRDAEGTQDAVVSDGSDLPAEARADVAGSGYPGSTPAEKQAAARDERRLATDGSAAVDRAVGRGDTETADDSGPRASDARGARSGGDSDSAEADAADITDTADLADTETRELLTGEPPPNRRSAP</sequence>
<dbReference type="Proteomes" id="UP001551482">
    <property type="component" value="Unassembled WGS sequence"/>
</dbReference>
<comment type="caution">
    <text evidence="2">The sequence shown here is derived from an EMBL/GenBank/DDBJ whole genome shotgun (WGS) entry which is preliminary data.</text>
</comment>